<gene>
    <name evidence="1" type="ORF">UFOVP1382_208</name>
</gene>
<proteinExistence type="predicted"/>
<accession>A0A6J5S5E5</accession>
<protein>
    <submittedName>
        <fullName evidence="1">Uncharacterized protein</fullName>
    </submittedName>
</protein>
<dbReference type="EMBL" id="LR797331">
    <property type="protein sequence ID" value="CAB4203597.1"/>
    <property type="molecule type" value="Genomic_DNA"/>
</dbReference>
<reference evidence="1" key="1">
    <citation type="submission" date="2020-05" db="EMBL/GenBank/DDBJ databases">
        <authorList>
            <person name="Chiriac C."/>
            <person name="Salcher M."/>
            <person name="Ghai R."/>
            <person name="Kavagutti S V."/>
        </authorList>
    </citation>
    <scope>NUCLEOTIDE SEQUENCE</scope>
</reference>
<sequence length="142" mass="16088">MKPTRTWKHEGPTRCSGCGCIDRTCYIILPDRRGEFCWGCVRAAIGKRLQEMIADRFEQEPPPADVARFIASCWQIEFPSAVEAIRLRLYATPNEARAAGYASWDGALRFLAVPLRWLLGQEAWLDLLIQKINDRNPGADHG</sequence>
<name>A0A6J5S5E5_9CAUD</name>
<organism evidence="1">
    <name type="scientific">uncultured Caudovirales phage</name>
    <dbReference type="NCBI Taxonomy" id="2100421"/>
    <lineage>
        <taxon>Viruses</taxon>
        <taxon>Duplodnaviria</taxon>
        <taxon>Heunggongvirae</taxon>
        <taxon>Uroviricota</taxon>
        <taxon>Caudoviricetes</taxon>
        <taxon>Peduoviridae</taxon>
        <taxon>Maltschvirus</taxon>
        <taxon>Maltschvirus maltsch</taxon>
    </lineage>
</organism>
<evidence type="ECO:0000313" key="1">
    <source>
        <dbReference type="EMBL" id="CAB4203597.1"/>
    </source>
</evidence>